<evidence type="ECO:0008006" key="3">
    <source>
        <dbReference type="Google" id="ProtNLM"/>
    </source>
</evidence>
<dbReference type="EMBL" id="KI536661">
    <property type="protein sequence ID" value="ESR55549.1"/>
    <property type="molecule type" value="Genomic_DNA"/>
</dbReference>
<protein>
    <recommendedName>
        <fullName evidence="3">Leucine-rich repeat-containing N-terminal plant-type domain-containing protein</fullName>
    </recommendedName>
</protein>
<evidence type="ECO:0000313" key="1">
    <source>
        <dbReference type="EMBL" id="ESR55549.1"/>
    </source>
</evidence>
<dbReference type="KEGG" id="cic:CICLE_v10023990mg"/>
<organism evidence="1 2">
    <name type="scientific">Citrus clementina</name>
    <name type="common">Clementine</name>
    <name type="synonym">Citrus deliciosa x Citrus sinensis</name>
    <dbReference type="NCBI Taxonomy" id="85681"/>
    <lineage>
        <taxon>Eukaryota</taxon>
        <taxon>Viridiplantae</taxon>
        <taxon>Streptophyta</taxon>
        <taxon>Embryophyta</taxon>
        <taxon>Tracheophyta</taxon>
        <taxon>Spermatophyta</taxon>
        <taxon>Magnoliopsida</taxon>
        <taxon>eudicotyledons</taxon>
        <taxon>Gunneridae</taxon>
        <taxon>Pentapetalae</taxon>
        <taxon>rosids</taxon>
        <taxon>malvids</taxon>
        <taxon>Sapindales</taxon>
        <taxon>Rutaceae</taxon>
        <taxon>Aurantioideae</taxon>
        <taxon>Citrus</taxon>
    </lineage>
</organism>
<gene>
    <name evidence="1" type="ORF">CICLE_v10023990mg</name>
</gene>
<dbReference type="Gramene" id="ESR55549">
    <property type="protein sequence ID" value="ESR55549"/>
    <property type="gene ID" value="CICLE_v10023990mg"/>
</dbReference>
<dbReference type="eggNOG" id="ENOG502SSYG">
    <property type="taxonomic scope" value="Eukaryota"/>
</dbReference>
<feature type="non-terminal residue" evidence="1">
    <location>
        <position position="1"/>
    </location>
</feature>
<accession>V4VR88</accession>
<dbReference type="Proteomes" id="UP000030687">
    <property type="component" value="Unassembled WGS sequence"/>
</dbReference>
<reference evidence="1 2" key="1">
    <citation type="submission" date="2013-10" db="EMBL/GenBank/DDBJ databases">
        <authorList>
            <consortium name="International Citrus Genome Consortium"/>
            <person name="Jenkins J."/>
            <person name="Schmutz J."/>
            <person name="Prochnik S."/>
            <person name="Rokhsar D."/>
            <person name="Gmitter F."/>
            <person name="Ollitrault P."/>
            <person name="Machado M."/>
            <person name="Talon M."/>
            <person name="Wincker P."/>
            <person name="Jaillon O."/>
            <person name="Morgante M."/>
        </authorList>
    </citation>
    <scope>NUCLEOTIDE SEQUENCE</scope>
    <source>
        <strain evidence="2">cv. Clemenules</strain>
    </source>
</reference>
<dbReference type="STRING" id="85681.V4VR88"/>
<dbReference type="OMA" id="ASEVVCN"/>
<name>V4VR88_CITCL</name>
<dbReference type="InParanoid" id="V4VR88"/>
<sequence>FISTVAFGATLPYDEVRALKDIANTLGKRNWNFSADPCSGKEGWADQNPDKGFENAVTCNCTYAGGTVCHVVSMYIHKRLSLSLSLSLSH</sequence>
<dbReference type="AlphaFoldDB" id="V4VR88"/>
<keyword evidence="2" id="KW-1185">Reference proteome</keyword>
<proteinExistence type="predicted"/>
<evidence type="ECO:0000313" key="2">
    <source>
        <dbReference type="Proteomes" id="UP000030687"/>
    </source>
</evidence>